<dbReference type="Pfam" id="PF19054">
    <property type="entry name" value="DUF5753"/>
    <property type="match status" value="1"/>
</dbReference>
<dbReference type="OrthoDB" id="4308543at2"/>
<dbReference type="EMBL" id="QOIM01000041">
    <property type="protein sequence ID" value="RCG15317.1"/>
    <property type="molecule type" value="Genomic_DNA"/>
</dbReference>
<sequence>MTDEDPGPQGCGKEPERSDSLQTFGAVVKAFRERAGYTQEAWAEESGYSLSTCAGVEQGRRFPPPGFIDRAEDKFDAFGALRKASKFLSRGHGLAAWFRQWAKMELTALSLYTYECRAVPGLLQTEAYARALIEDVPPSMAEERVEAHIADRLGRQQVLFGRHVPITFSFVIEQAVLERCTGGEGVTGELLDHLVECAGRRNLELQIMPLVQPQHAGLDGTIMLMETAEMRWYGYSEGQETGQLISDERTLSRLHMRYAKLRSQALTPADSLSLLKRMRGAL</sequence>
<dbReference type="InterPro" id="IPR001387">
    <property type="entry name" value="Cro/C1-type_HTH"/>
</dbReference>
<evidence type="ECO:0000256" key="1">
    <source>
        <dbReference type="SAM" id="MobiDB-lite"/>
    </source>
</evidence>
<accession>A0A367ED92</accession>
<feature type="region of interest" description="Disordered" evidence="1">
    <location>
        <begin position="1"/>
        <end position="21"/>
    </location>
</feature>
<keyword evidence="4" id="KW-1185">Reference proteome</keyword>
<name>A0A367ED92_9ACTN</name>
<dbReference type="GO" id="GO:0003677">
    <property type="term" value="F:DNA binding"/>
    <property type="evidence" value="ECO:0007669"/>
    <property type="project" value="InterPro"/>
</dbReference>
<dbReference type="InterPro" id="IPR010982">
    <property type="entry name" value="Lambda_DNA-bd_dom_sf"/>
</dbReference>
<feature type="domain" description="HTH cro/C1-type" evidence="2">
    <location>
        <begin position="28"/>
        <end position="81"/>
    </location>
</feature>
<organism evidence="3 4">
    <name type="scientific">Streptomyces reniochalinae</name>
    <dbReference type="NCBI Taxonomy" id="2250578"/>
    <lineage>
        <taxon>Bacteria</taxon>
        <taxon>Bacillati</taxon>
        <taxon>Actinomycetota</taxon>
        <taxon>Actinomycetes</taxon>
        <taxon>Kitasatosporales</taxon>
        <taxon>Streptomycetaceae</taxon>
        <taxon>Streptomyces</taxon>
    </lineage>
</organism>
<evidence type="ECO:0000313" key="4">
    <source>
        <dbReference type="Proteomes" id="UP000253507"/>
    </source>
</evidence>
<dbReference type="CDD" id="cd00093">
    <property type="entry name" value="HTH_XRE"/>
    <property type="match status" value="1"/>
</dbReference>
<proteinExistence type="predicted"/>
<dbReference type="InterPro" id="IPR043917">
    <property type="entry name" value="DUF5753"/>
</dbReference>
<dbReference type="SUPFAM" id="SSF47413">
    <property type="entry name" value="lambda repressor-like DNA-binding domains"/>
    <property type="match status" value="1"/>
</dbReference>
<comment type="caution">
    <text evidence="3">The sequence shown here is derived from an EMBL/GenBank/DDBJ whole genome shotgun (WGS) entry which is preliminary data.</text>
</comment>
<dbReference type="Gene3D" id="1.10.260.40">
    <property type="entry name" value="lambda repressor-like DNA-binding domains"/>
    <property type="match status" value="1"/>
</dbReference>
<dbReference type="Proteomes" id="UP000253507">
    <property type="component" value="Unassembled WGS sequence"/>
</dbReference>
<dbReference type="RefSeq" id="WP_114017844.1">
    <property type="nucleotide sequence ID" value="NZ_QOIM01000041.1"/>
</dbReference>
<evidence type="ECO:0000313" key="3">
    <source>
        <dbReference type="EMBL" id="RCG15317.1"/>
    </source>
</evidence>
<dbReference type="AlphaFoldDB" id="A0A367ED92"/>
<protein>
    <submittedName>
        <fullName evidence="3">XRE family transcriptional regulator</fullName>
    </submittedName>
</protein>
<evidence type="ECO:0000259" key="2">
    <source>
        <dbReference type="PROSITE" id="PS50943"/>
    </source>
</evidence>
<dbReference type="Pfam" id="PF13560">
    <property type="entry name" value="HTH_31"/>
    <property type="match status" value="1"/>
</dbReference>
<dbReference type="SMART" id="SM00530">
    <property type="entry name" value="HTH_XRE"/>
    <property type="match status" value="1"/>
</dbReference>
<gene>
    <name evidence="3" type="ORF">DQ392_24340</name>
</gene>
<dbReference type="PROSITE" id="PS50943">
    <property type="entry name" value="HTH_CROC1"/>
    <property type="match status" value="1"/>
</dbReference>
<reference evidence="3 4" key="1">
    <citation type="submission" date="2018-06" db="EMBL/GenBank/DDBJ databases">
        <title>Streptomyces reniochalinae sp. nov. and Streptomyces diacarnus sp. nov. from marine sponges.</title>
        <authorList>
            <person name="Li L."/>
        </authorList>
    </citation>
    <scope>NUCLEOTIDE SEQUENCE [LARGE SCALE GENOMIC DNA]</scope>
    <source>
        <strain evidence="3 4">LHW50302</strain>
    </source>
</reference>